<accession>A0A1N7DM15</accession>
<keyword evidence="2" id="KW-1185">Reference proteome</keyword>
<dbReference type="OrthoDB" id="4170613at2"/>
<name>A0A1N7DM15_9NOCA</name>
<dbReference type="EMBL" id="FTNT01000002">
    <property type="protein sequence ID" value="SIR76870.1"/>
    <property type="molecule type" value="Genomic_DNA"/>
</dbReference>
<dbReference type="AlphaFoldDB" id="A0A1N7DM15"/>
<proteinExistence type="predicted"/>
<evidence type="ECO:0000313" key="2">
    <source>
        <dbReference type="Proteomes" id="UP000186218"/>
    </source>
</evidence>
<sequence>MQVIFRRIALDRHVTEIRLGGPAERRVELSTVVVGGPVDDDLEQLLPGDMLQLIVEMNWSLGDGVYGAVAFGRDPRTERPLDRAFRSHTAPTSRSGRTVRHVGGRDLARSLQLVDIIDTRWRQRHAGHLPVLYSDDVLEAGGATENEIQTCLRAADLAAARWREAGVGGTVSYHWPALIA</sequence>
<evidence type="ECO:0000313" key="1">
    <source>
        <dbReference type="EMBL" id="SIR76870.1"/>
    </source>
</evidence>
<dbReference type="Proteomes" id="UP000186218">
    <property type="component" value="Unassembled WGS sequence"/>
</dbReference>
<gene>
    <name evidence="1" type="ORF">SAMN05445060_0753</name>
</gene>
<reference evidence="1 2" key="1">
    <citation type="submission" date="2017-01" db="EMBL/GenBank/DDBJ databases">
        <authorList>
            <person name="Mah S.A."/>
            <person name="Swanson W.J."/>
            <person name="Moy G.W."/>
            <person name="Vacquier V.D."/>
        </authorList>
    </citation>
    <scope>NUCLEOTIDE SEQUENCE [LARGE SCALE GENOMIC DNA]</scope>
    <source>
        <strain evidence="1 2">CPCC 203464</strain>
    </source>
</reference>
<protein>
    <submittedName>
        <fullName evidence="1">Uncharacterized protein</fullName>
    </submittedName>
</protein>
<organism evidence="1 2">
    <name type="scientific">Williamsia sterculiae</name>
    <dbReference type="NCBI Taxonomy" id="1344003"/>
    <lineage>
        <taxon>Bacteria</taxon>
        <taxon>Bacillati</taxon>
        <taxon>Actinomycetota</taxon>
        <taxon>Actinomycetes</taxon>
        <taxon>Mycobacteriales</taxon>
        <taxon>Nocardiaceae</taxon>
        <taxon>Williamsia</taxon>
    </lineage>
</organism>
<dbReference type="RefSeq" id="WP_076476707.1">
    <property type="nucleotide sequence ID" value="NZ_FTNT01000002.1"/>
</dbReference>